<comment type="caution">
    <text evidence="7">The sequence shown here is derived from an EMBL/GenBank/DDBJ whole genome shotgun (WGS) entry which is preliminary data.</text>
</comment>
<dbReference type="GO" id="GO:0016491">
    <property type="term" value="F:oxidoreductase activity"/>
    <property type="evidence" value="ECO:0007669"/>
    <property type="project" value="UniProtKB-KW"/>
</dbReference>
<dbReference type="InterPro" id="IPR029479">
    <property type="entry name" value="Nitroreductase"/>
</dbReference>
<dbReference type="Gene3D" id="3.40.109.10">
    <property type="entry name" value="NADH Oxidase"/>
    <property type="match status" value="1"/>
</dbReference>
<sequence>MNFKELTRQRYSVRSYLPKEIEQEKLIAILEAGRIAPSASNKQAWHFIVVREPENHNKFAEIYHRDWFNQAPVYIVICGDHSQTWKRNEDGKDHCDIDAAIAIDHMTLQATELGLGTCWICNFQVRKCIDFFNLPDRIEPIAILSLGYPSDIVTPEKKRKSLDEIVHWESF</sequence>
<evidence type="ECO:0000256" key="4">
    <source>
        <dbReference type="ARBA" id="ARBA00022643"/>
    </source>
</evidence>
<evidence type="ECO:0000256" key="1">
    <source>
        <dbReference type="ARBA" id="ARBA00001917"/>
    </source>
</evidence>
<keyword evidence="3" id="KW-0285">Flavoprotein</keyword>
<accession>A0A2N3HU53</accession>
<dbReference type="CDD" id="cd20609">
    <property type="entry name" value="nitroreductase"/>
    <property type="match status" value="1"/>
</dbReference>
<evidence type="ECO:0000256" key="3">
    <source>
        <dbReference type="ARBA" id="ARBA00022630"/>
    </source>
</evidence>
<evidence type="ECO:0000259" key="6">
    <source>
        <dbReference type="Pfam" id="PF00881"/>
    </source>
</evidence>
<dbReference type="OrthoDB" id="9809288at2"/>
<evidence type="ECO:0000256" key="5">
    <source>
        <dbReference type="ARBA" id="ARBA00023002"/>
    </source>
</evidence>
<keyword evidence="5" id="KW-0560">Oxidoreductase</keyword>
<comment type="similarity">
    <text evidence="2">Belongs to the nitroreductase family.</text>
</comment>
<gene>
    <name evidence="7" type="ORF">BZG02_15495</name>
</gene>
<dbReference type="PANTHER" id="PTHR43673:SF2">
    <property type="entry name" value="NITROREDUCTASE"/>
    <property type="match status" value="1"/>
</dbReference>
<organism evidence="7 8">
    <name type="scientific">Labilibaculum filiforme</name>
    <dbReference type="NCBI Taxonomy" id="1940526"/>
    <lineage>
        <taxon>Bacteria</taxon>
        <taxon>Pseudomonadati</taxon>
        <taxon>Bacteroidota</taxon>
        <taxon>Bacteroidia</taxon>
        <taxon>Marinilabiliales</taxon>
        <taxon>Marinifilaceae</taxon>
        <taxon>Labilibaculum</taxon>
    </lineage>
</organism>
<dbReference type="RefSeq" id="WP_101262396.1">
    <property type="nucleotide sequence ID" value="NZ_MVDD01000013.1"/>
</dbReference>
<keyword evidence="8" id="KW-1185">Reference proteome</keyword>
<dbReference type="SUPFAM" id="SSF55469">
    <property type="entry name" value="FMN-dependent nitroreductase-like"/>
    <property type="match status" value="1"/>
</dbReference>
<protein>
    <submittedName>
        <fullName evidence="7">Nitroreductase</fullName>
    </submittedName>
</protein>
<comment type="cofactor">
    <cofactor evidence="1">
        <name>FMN</name>
        <dbReference type="ChEBI" id="CHEBI:58210"/>
    </cofactor>
</comment>
<dbReference type="Pfam" id="PF00881">
    <property type="entry name" value="Nitroreductase"/>
    <property type="match status" value="1"/>
</dbReference>
<dbReference type="AlphaFoldDB" id="A0A2N3HU53"/>
<name>A0A2N3HU53_9BACT</name>
<dbReference type="EMBL" id="MVDD01000013">
    <property type="protein sequence ID" value="PKQ61590.1"/>
    <property type="molecule type" value="Genomic_DNA"/>
</dbReference>
<reference evidence="7 8" key="1">
    <citation type="journal article" date="2017" name="Front. Microbiol.">
        <title>Labilibaculum manganireducens gen. nov., sp. nov. and Labilibaculum filiforme sp. nov., Novel Bacteroidetes Isolated from Subsurface Sediments of the Baltic Sea.</title>
        <authorList>
            <person name="Vandieken V."/>
            <person name="Marshall I.P."/>
            <person name="Niemann H."/>
            <person name="Engelen B."/>
            <person name="Cypionka H."/>
        </authorList>
    </citation>
    <scope>NUCLEOTIDE SEQUENCE [LARGE SCALE GENOMIC DNA]</scope>
    <source>
        <strain evidence="7 8">59.16B</strain>
    </source>
</reference>
<evidence type="ECO:0000313" key="7">
    <source>
        <dbReference type="EMBL" id="PKQ61590.1"/>
    </source>
</evidence>
<evidence type="ECO:0000313" key="8">
    <source>
        <dbReference type="Proteomes" id="UP000233535"/>
    </source>
</evidence>
<proteinExistence type="inferred from homology"/>
<keyword evidence="4" id="KW-0288">FMN</keyword>
<dbReference type="PANTHER" id="PTHR43673">
    <property type="entry name" value="NAD(P)H NITROREDUCTASE YDGI-RELATED"/>
    <property type="match status" value="1"/>
</dbReference>
<feature type="domain" description="Nitroreductase" evidence="6">
    <location>
        <begin position="8"/>
        <end position="148"/>
    </location>
</feature>
<dbReference type="Proteomes" id="UP000233535">
    <property type="component" value="Unassembled WGS sequence"/>
</dbReference>
<dbReference type="InterPro" id="IPR000415">
    <property type="entry name" value="Nitroreductase-like"/>
</dbReference>
<evidence type="ECO:0000256" key="2">
    <source>
        <dbReference type="ARBA" id="ARBA00007118"/>
    </source>
</evidence>